<evidence type="ECO:0000313" key="1">
    <source>
        <dbReference type="EMBL" id="QTF82158.1"/>
    </source>
</evidence>
<reference evidence="1" key="1">
    <citation type="submission" date="2021-02" db="EMBL/GenBank/DDBJ databases">
        <authorList>
            <person name="Johnson B.J."/>
            <person name="Isenhart S.H."/>
            <person name="Brown D.K."/>
            <person name="Kleven A.S."/>
            <person name="Bohn B.R."/>
            <person name="Martinez L.A."/>
            <person name="Garcia C.A."/>
            <person name="Zack K.M."/>
            <person name="Garlena R.A."/>
            <person name="Russell D.A."/>
            <person name="Jacobs-Sera D."/>
            <person name="Hatfull G.F."/>
        </authorList>
    </citation>
    <scope>NUCLEOTIDE SEQUENCE</scope>
</reference>
<name>A0A8A5LRX1_9CAUD</name>
<proteinExistence type="predicted"/>
<organism evidence="1 2">
    <name type="scientific">Arthrobacter phage Prairie</name>
    <dbReference type="NCBI Taxonomy" id="2816463"/>
    <lineage>
        <taxon>Viruses</taxon>
        <taxon>Duplodnaviria</taxon>
        <taxon>Heunggongvirae</taxon>
        <taxon>Uroviricota</taxon>
        <taxon>Caudoviricetes</taxon>
        <taxon>Berryhillviridae</taxon>
        <taxon>Lilmacvirus</taxon>
        <taxon>Lilmacvirus prairie</taxon>
    </lineage>
</organism>
<keyword evidence="2" id="KW-1185">Reference proteome</keyword>
<protein>
    <submittedName>
        <fullName evidence="1">Uncharacterized protein</fullName>
    </submittedName>
</protein>
<evidence type="ECO:0000313" key="2">
    <source>
        <dbReference type="Proteomes" id="UP000664925"/>
    </source>
</evidence>
<accession>A0A8A5LRX1</accession>
<dbReference type="EMBL" id="MW601223">
    <property type="protein sequence ID" value="QTF82158.1"/>
    <property type="molecule type" value="Genomic_DNA"/>
</dbReference>
<gene>
    <name evidence="1" type="primary">61</name>
    <name evidence="1" type="ORF">SEA_PRAIRIE_61</name>
</gene>
<dbReference type="Proteomes" id="UP000664925">
    <property type="component" value="Segment"/>
</dbReference>
<sequence length="203" mass="20989">MYRLCPSCIARRARLVADDCPVCEGAGVLRLGPAALKIHDPDVVSRASAIVLEAVARRAEEIAETPADAVPAVRAAVGLLVESGLLAGPEGSLLPRVPGNGPTASPATLAAAASPVPVLPVDWILTEAPAYHYLPGDRPNARGLPVLSDDGHPSHLARVTDPAEPGASTAEAARHRKARARHAATLATAVPHIIEIKRAKENA</sequence>